<dbReference type="InterPro" id="IPR036525">
    <property type="entry name" value="Tubulin/FtsZ_GTPase_sf"/>
</dbReference>
<dbReference type="OrthoDB" id="350048at2157"/>
<evidence type="ECO:0000256" key="1">
    <source>
        <dbReference type="SAM" id="Coils"/>
    </source>
</evidence>
<evidence type="ECO:0008006" key="4">
    <source>
        <dbReference type="Google" id="ProtNLM"/>
    </source>
</evidence>
<dbReference type="Proteomes" id="UP000628840">
    <property type="component" value="Unassembled WGS sequence"/>
</dbReference>
<feature type="coiled-coil region" evidence="1">
    <location>
        <begin position="542"/>
        <end position="607"/>
    </location>
</feature>
<protein>
    <recommendedName>
        <fullName evidence="4">Tubulin like</fullName>
    </recommendedName>
</protein>
<dbReference type="Gene3D" id="3.40.50.1440">
    <property type="entry name" value="Tubulin/FtsZ, GTPase domain"/>
    <property type="match status" value="1"/>
</dbReference>
<dbReference type="Pfam" id="PF13809">
    <property type="entry name" value="Tubulin_2"/>
    <property type="match status" value="1"/>
</dbReference>
<dbReference type="SUPFAM" id="SSF52490">
    <property type="entry name" value="Tubulin nucleotide-binding domain-like"/>
    <property type="match status" value="1"/>
</dbReference>
<organism evidence="2 3">
    <name type="scientific">Halarchaeum grantii</name>
    <dbReference type="NCBI Taxonomy" id="1193105"/>
    <lineage>
        <taxon>Archaea</taxon>
        <taxon>Methanobacteriati</taxon>
        <taxon>Methanobacteriota</taxon>
        <taxon>Stenosarchaea group</taxon>
        <taxon>Halobacteria</taxon>
        <taxon>Halobacteriales</taxon>
        <taxon>Halobacteriaceae</taxon>
    </lineage>
</organism>
<dbReference type="EMBL" id="BMPF01000008">
    <property type="protein sequence ID" value="GGL44986.1"/>
    <property type="molecule type" value="Genomic_DNA"/>
</dbReference>
<dbReference type="RefSeq" id="WP_188884529.1">
    <property type="nucleotide sequence ID" value="NZ_BMPF01000008.1"/>
</dbReference>
<comment type="caution">
    <text evidence="2">The sequence shown here is derived from an EMBL/GenBank/DDBJ whole genome shotgun (WGS) entry which is preliminary data.</text>
</comment>
<sequence>MPDTTTVSIPDDDDESILTETPTVLVCGGDGGIEMGNAVLDLAEREGIAERVRMVAINSGTEKFSDLGDDIETVTLKTPDRRFHDHDKRNRHYLRDDITIDGGDGAGRDPCLGRYYFDNPERVGSHEDKIRRAISEFVEHFESDPDVSGPSAVNVFHLVGAGGGTGSGIAPLVTGLLHEVLKDLDGEVQPGFEHWAVCSLASTEDFDGGGDAPDVHWRYPANSLALLDELRAITDYDGDTEYPLRIPLLASRDQANNRRSAYTITENPFSGVFLLRYDQDRSDDAEYREGVDRTAARVVVEWMRKGQPQFVDVENEAKALEHTFYEVRGADFEVPVDKIDTLLDDKRDYQAHDETVEELSAEIEALDAARAQLDAAIDADDHLRGEGDLVAEVAENADGEDVTAVPEAMVTEFERARQIAGNIDPHSTRLDGIETELGEHQNRRTHTFHDRVDADRIQRAVFMAAMYRETAMELRSHRFRALVDQYVERRGDEIEAFDPAFDETDSAKTQFVQTIEPMLEDQVASLSSELDDLGMSARITDRATYTNCKEDLERTRENLQRLREALEERDRLASLAEDIAAERDDVIETLEARRAALDDARETAVSNRGTATQQRDAAKSKMEDKIEVIREAPLGRFVTLPVASGVELDGERVAEDAGITALIDDGVMESERVATLLRETLDNHDDGVLGARLETRNESRTPSRDRPVVFCTQAVRERIWQDGATGNAPKTVAEDEFDKQSRAVVCNDDQRIGLLAYHGGLALDDFDHGALRASLERGQPTLWGTPIPLAECYAYPELLPASHPVSMRSQIENATLPEWGEDDD</sequence>
<dbReference type="InterPro" id="IPR025904">
    <property type="entry name" value="Tubulin-like"/>
</dbReference>
<feature type="coiled-coil region" evidence="1">
    <location>
        <begin position="349"/>
        <end position="376"/>
    </location>
</feature>
<evidence type="ECO:0000313" key="2">
    <source>
        <dbReference type="EMBL" id="GGL44986.1"/>
    </source>
</evidence>
<accession>A0A830F688</accession>
<evidence type="ECO:0000313" key="3">
    <source>
        <dbReference type="Proteomes" id="UP000628840"/>
    </source>
</evidence>
<dbReference type="AlphaFoldDB" id="A0A830F688"/>
<gene>
    <name evidence="2" type="ORF">GCM10009037_30500</name>
</gene>
<reference evidence="2 3" key="1">
    <citation type="journal article" date="2019" name="Int. J. Syst. Evol. Microbiol.">
        <title>The Global Catalogue of Microorganisms (GCM) 10K type strain sequencing project: providing services to taxonomists for standard genome sequencing and annotation.</title>
        <authorList>
            <consortium name="The Broad Institute Genomics Platform"/>
            <consortium name="The Broad Institute Genome Sequencing Center for Infectious Disease"/>
            <person name="Wu L."/>
            <person name="Ma J."/>
        </authorList>
    </citation>
    <scope>NUCLEOTIDE SEQUENCE [LARGE SCALE GENOMIC DNA]</scope>
    <source>
        <strain evidence="2 3">JCM 19585</strain>
    </source>
</reference>
<keyword evidence="3" id="KW-1185">Reference proteome</keyword>
<keyword evidence="1" id="KW-0175">Coiled coil</keyword>
<proteinExistence type="predicted"/>
<name>A0A830F688_9EURY</name>